<name>A0A6A0GZ35_HYAAZ</name>
<dbReference type="Gene3D" id="2.60.40.10">
    <property type="entry name" value="Immunoglobulins"/>
    <property type="match status" value="1"/>
</dbReference>
<dbReference type="Pfam" id="PF07679">
    <property type="entry name" value="I-set"/>
    <property type="match status" value="1"/>
</dbReference>
<dbReference type="EMBL" id="JQDR03011639">
    <property type="protein sequence ID" value="KAA0192458.1"/>
    <property type="molecule type" value="Genomic_DNA"/>
</dbReference>
<dbReference type="InterPro" id="IPR036179">
    <property type="entry name" value="Ig-like_dom_sf"/>
</dbReference>
<organism evidence="2">
    <name type="scientific">Hyalella azteca</name>
    <name type="common">Amphipod</name>
    <dbReference type="NCBI Taxonomy" id="294128"/>
    <lineage>
        <taxon>Eukaryota</taxon>
        <taxon>Metazoa</taxon>
        <taxon>Ecdysozoa</taxon>
        <taxon>Arthropoda</taxon>
        <taxon>Crustacea</taxon>
        <taxon>Multicrustacea</taxon>
        <taxon>Malacostraca</taxon>
        <taxon>Eumalacostraca</taxon>
        <taxon>Peracarida</taxon>
        <taxon>Amphipoda</taxon>
        <taxon>Senticaudata</taxon>
        <taxon>Talitrida</taxon>
        <taxon>Talitroidea</taxon>
        <taxon>Hyalellidae</taxon>
        <taxon>Hyalella</taxon>
    </lineage>
</organism>
<reference evidence="2" key="3">
    <citation type="submission" date="2019-06" db="EMBL/GenBank/DDBJ databases">
        <authorList>
            <person name="Poynton C."/>
            <person name="Hasenbein S."/>
            <person name="Benoit J.B."/>
            <person name="Sepulveda M.S."/>
            <person name="Poelchau M.F."/>
            <person name="Murali S.C."/>
            <person name="Chen S."/>
            <person name="Glastad K.M."/>
            <person name="Werren J.H."/>
            <person name="Vineis J.H."/>
            <person name="Bowen J.L."/>
            <person name="Friedrich M."/>
            <person name="Jones J."/>
            <person name="Robertson H.M."/>
            <person name="Feyereisen R."/>
            <person name="Mechler-Hickson A."/>
            <person name="Mathers N."/>
            <person name="Lee C.E."/>
            <person name="Colbourne J.K."/>
            <person name="Biales A."/>
            <person name="Johnston J.S."/>
            <person name="Wellborn G.A."/>
            <person name="Rosendale A.J."/>
            <person name="Cridge A.G."/>
            <person name="Munoz-Torres M.C."/>
            <person name="Bain P.A."/>
            <person name="Manny A.R."/>
            <person name="Major K.M."/>
            <person name="Lambert F.N."/>
            <person name="Vulpe C.D."/>
            <person name="Tuck P."/>
            <person name="Blalock B.J."/>
            <person name="Lin Y.-Y."/>
            <person name="Smith M.E."/>
            <person name="Ochoa-Acuna H."/>
            <person name="Chen M.-J.M."/>
            <person name="Childers C.P."/>
            <person name="Qu J."/>
            <person name="Dugan S."/>
            <person name="Lee S.L."/>
            <person name="Chao H."/>
            <person name="Dinh H."/>
            <person name="Han Y."/>
            <person name="Doddapaneni H."/>
            <person name="Worley K.C."/>
            <person name="Muzny D.M."/>
            <person name="Gibbs R.A."/>
            <person name="Richards S."/>
        </authorList>
    </citation>
    <scope>NUCLEOTIDE SEQUENCE</scope>
    <source>
        <strain evidence="2">HAZT.00-mixed</strain>
        <tissue evidence="2">Whole organism</tissue>
    </source>
</reference>
<proteinExistence type="predicted"/>
<accession>A0A6A0GZ35</accession>
<evidence type="ECO:0000259" key="1">
    <source>
        <dbReference type="PROSITE" id="PS50835"/>
    </source>
</evidence>
<evidence type="ECO:0000313" key="2">
    <source>
        <dbReference type="EMBL" id="KAA0192458.1"/>
    </source>
</evidence>
<protein>
    <recommendedName>
        <fullName evidence="1">Ig-like domain-containing protein</fullName>
    </recommendedName>
</protein>
<comment type="caution">
    <text evidence="2">The sequence shown here is derived from an EMBL/GenBank/DDBJ whole genome shotgun (WGS) entry which is preliminary data.</text>
</comment>
<dbReference type="PROSITE" id="PS50835">
    <property type="entry name" value="IG_LIKE"/>
    <property type="match status" value="1"/>
</dbReference>
<reference evidence="2" key="1">
    <citation type="submission" date="2014-08" db="EMBL/GenBank/DDBJ databases">
        <authorList>
            <person name="Murali S."/>
            <person name="Richards S."/>
            <person name="Bandaranaike D."/>
            <person name="Bellair M."/>
            <person name="Blankenburg K."/>
            <person name="Chao H."/>
            <person name="Dinh H."/>
            <person name="Doddapaneni H."/>
            <person name="Dugan-Rocha S."/>
            <person name="Elkadiri S."/>
            <person name="Gnanaolivu R."/>
            <person name="Hughes D."/>
            <person name="Lee S."/>
            <person name="Li M."/>
            <person name="Ming W."/>
            <person name="Munidasa M."/>
            <person name="Muniz J."/>
            <person name="Nguyen L."/>
            <person name="Osuji N."/>
            <person name="Pu L.-L."/>
            <person name="Puazo M."/>
            <person name="Skinner E."/>
            <person name="Qu C."/>
            <person name="Quiroz J."/>
            <person name="Raj R."/>
            <person name="Weissenberger G."/>
            <person name="Xin Y."/>
            <person name="Zou X."/>
            <person name="Han Y."/>
            <person name="Worley K."/>
            <person name="Muzny D."/>
            <person name="Gibbs R."/>
        </authorList>
    </citation>
    <scope>NUCLEOTIDE SEQUENCE</scope>
    <source>
        <strain evidence="2">HAZT.00-mixed</strain>
        <tissue evidence="2">Whole organism</tissue>
    </source>
</reference>
<dbReference type="InterPro" id="IPR013783">
    <property type="entry name" value="Ig-like_fold"/>
</dbReference>
<dbReference type="InterPro" id="IPR007110">
    <property type="entry name" value="Ig-like_dom"/>
</dbReference>
<dbReference type="InterPro" id="IPR013098">
    <property type="entry name" value="Ig_I-set"/>
</dbReference>
<dbReference type="SUPFAM" id="SSF48726">
    <property type="entry name" value="Immunoglobulin"/>
    <property type="match status" value="1"/>
</dbReference>
<gene>
    <name evidence="2" type="ORF">HAZT_HAZT003742</name>
</gene>
<feature type="domain" description="Ig-like" evidence="1">
    <location>
        <begin position="5"/>
        <end position="68"/>
    </location>
</feature>
<dbReference type="OrthoDB" id="6347235at2759"/>
<sequence length="68" mass="7796">MFDPPECQQKQHFRKRPSDLQVKQGSTAVLKCEVGNQGGRVQWAKDGFVLVGKGRLRTSGYGWLRDYR</sequence>
<dbReference type="Proteomes" id="UP000711488">
    <property type="component" value="Unassembled WGS sequence"/>
</dbReference>
<reference evidence="2" key="2">
    <citation type="journal article" date="2018" name="Environ. Sci. Technol.">
        <title>The Toxicogenome of Hyalella azteca: A Model for Sediment Ecotoxicology and Evolutionary Toxicology.</title>
        <authorList>
            <person name="Poynton H.C."/>
            <person name="Hasenbein S."/>
            <person name="Benoit J.B."/>
            <person name="Sepulveda M.S."/>
            <person name="Poelchau M.F."/>
            <person name="Hughes D.S.T."/>
            <person name="Murali S.C."/>
            <person name="Chen S."/>
            <person name="Glastad K.M."/>
            <person name="Goodisman M.A.D."/>
            <person name="Werren J.H."/>
            <person name="Vineis J.H."/>
            <person name="Bowen J.L."/>
            <person name="Friedrich M."/>
            <person name="Jones J."/>
            <person name="Robertson H.M."/>
            <person name="Feyereisen R."/>
            <person name="Mechler-Hickson A."/>
            <person name="Mathers N."/>
            <person name="Lee C.E."/>
            <person name="Colbourne J.K."/>
            <person name="Biales A."/>
            <person name="Johnston J.S."/>
            <person name="Wellborn G.A."/>
            <person name="Rosendale A.J."/>
            <person name="Cridge A.G."/>
            <person name="Munoz-Torres M.C."/>
            <person name="Bain P.A."/>
            <person name="Manny A.R."/>
            <person name="Major K.M."/>
            <person name="Lambert F.N."/>
            <person name="Vulpe C.D."/>
            <person name="Tuck P."/>
            <person name="Blalock B.J."/>
            <person name="Lin Y.Y."/>
            <person name="Smith M.E."/>
            <person name="Ochoa-Acuna H."/>
            <person name="Chen M.M."/>
            <person name="Childers C.P."/>
            <person name="Qu J."/>
            <person name="Dugan S."/>
            <person name="Lee S.L."/>
            <person name="Chao H."/>
            <person name="Dinh H."/>
            <person name="Han Y."/>
            <person name="Doddapaneni H."/>
            <person name="Worley K.C."/>
            <person name="Muzny D.M."/>
            <person name="Gibbs R.A."/>
            <person name="Richards S."/>
        </authorList>
    </citation>
    <scope>NUCLEOTIDE SEQUENCE</scope>
    <source>
        <strain evidence="2">HAZT.00-mixed</strain>
        <tissue evidence="2">Whole organism</tissue>
    </source>
</reference>
<dbReference type="AlphaFoldDB" id="A0A6A0GZ35"/>